<gene>
    <name evidence="1" type="ORF">EZS26_001917</name>
</gene>
<dbReference type="InterPro" id="IPR041662">
    <property type="entry name" value="SusD-like_2"/>
</dbReference>
<accession>A0A5M8P0I8</accession>
<dbReference type="Pfam" id="PF12741">
    <property type="entry name" value="SusD-like"/>
    <property type="match status" value="1"/>
</dbReference>
<dbReference type="EMBL" id="SNRX01000012">
    <property type="protein sequence ID" value="KAA6301914.1"/>
    <property type="molecule type" value="Genomic_DNA"/>
</dbReference>
<reference evidence="1 2" key="1">
    <citation type="submission" date="2019-03" db="EMBL/GenBank/DDBJ databases">
        <title>Single cell metagenomics reveals metabolic interactions within the superorganism composed of flagellate Streblomastix strix and complex community of Bacteroidetes bacteria on its surface.</title>
        <authorList>
            <person name="Treitli S.C."/>
            <person name="Kolisko M."/>
            <person name="Husnik F."/>
            <person name="Keeling P."/>
            <person name="Hampl V."/>
        </authorList>
    </citation>
    <scope>NUCLEOTIDE SEQUENCE [LARGE SCALE GENOMIC DNA]</scope>
    <source>
        <strain evidence="1">St1</strain>
    </source>
</reference>
<dbReference type="InterPro" id="IPR024302">
    <property type="entry name" value="SusD-like"/>
</dbReference>
<evidence type="ECO:0000313" key="2">
    <source>
        <dbReference type="Proteomes" id="UP000324575"/>
    </source>
</evidence>
<comment type="caution">
    <text evidence="1">The sequence shown here is derived from an EMBL/GenBank/DDBJ whole genome shotgun (WGS) entry which is preliminary data.</text>
</comment>
<dbReference type="Gene3D" id="1.25.40.390">
    <property type="match status" value="2"/>
</dbReference>
<evidence type="ECO:0000313" key="1">
    <source>
        <dbReference type="EMBL" id="KAA6301914.1"/>
    </source>
</evidence>
<dbReference type="SUPFAM" id="SSF48452">
    <property type="entry name" value="TPR-like"/>
    <property type="match status" value="1"/>
</dbReference>
<evidence type="ECO:0008006" key="3">
    <source>
        <dbReference type="Google" id="ProtNLM"/>
    </source>
</evidence>
<name>A0A5M8P0I8_9BACT</name>
<dbReference type="AlphaFoldDB" id="A0A5M8P0I8"/>
<protein>
    <recommendedName>
        <fullName evidence="3">SusD/RagB family nutrient-binding outer membrane lipoprotein</fullName>
    </recommendedName>
</protein>
<organism evidence="1 2">
    <name type="scientific">Candidatus Ordinivivax streblomastigis</name>
    <dbReference type="NCBI Taxonomy" id="2540710"/>
    <lineage>
        <taxon>Bacteria</taxon>
        <taxon>Pseudomonadati</taxon>
        <taxon>Bacteroidota</taxon>
        <taxon>Bacteroidia</taxon>
        <taxon>Bacteroidales</taxon>
        <taxon>Candidatus Ordinivivax</taxon>
    </lineage>
</organism>
<dbReference type="Pfam" id="PF12771">
    <property type="entry name" value="SusD-like_2"/>
    <property type="match status" value="1"/>
</dbReference>
<dbReference type="InterPro" id="IPR011990">
    <property type="entry name" value="TPR-like_helical_dom_sf"/>
</dbReference>
<dbReference type="Proteomes" id="UP000324575">
    <property type="component" value="Unassembled WGS sequence"/>
</dbReference>
<sequence length="675" mass="77685">MKRNVLYIILSVFALLSNGCTDHFEEINKDPNKLYDVDFNYVFPGTVYRSMNNLGELNFNYLMTYSRYTVIQAFCGPREEEGDGFYNRFYVQILRDLEKADKEYASKKGYENRLAIIKTWKAYTYYIMVSMYGSIAMSDAMLTDENKTEYKYDTEEKAYLQILQLLDEAVDLYNPQTAYSADALNPDPVFGAKGNTTRWRKFANTMRLNIALHIQNLAPETAETYVKKAMEHEDWLISANDENVAPKWGSNINSDVSFYYNRLLKGIEAQPSEFNQTLYPGMGEYFAIYLFTFNDPRKEEYFDATNANAISSIEKPFLFADTITRPHICARTGTDKCANYTEHQADGLNDQRRDSIIAQYTVPYVPLSELPFMAFNWEAEYVSSTSTERLSDPITSLASKYNPSYMKKRFLDKEASLPILSYTEACFMKAEAKILYGAGSQSAEQYYNEGINASFAQYNITAKAADYIKQNGIKWNTSQTGFSDRRGLYTARINGEGSDKNHLEQIYKQRYFAGYLNFLEAWNMERRTRVMAFPPFFASGVSNGVEGANSTYNYSMERFIYPKTEMSQNNTQYRLAIENLRAVSPFFREDRWGDNIFTSLGIAKLNLDLTTAEAKYVGNKRIKYCAEYFIHTYGTTYEEMLVKAKAMTGETNDTKALTKAFNFKFGNLIGTYIPE</sequence>
<proteinExistence type="predicted"/>